<feature type="compositionally biased region" description="Low complexity" evidence="1">
    <location>
        <begin position="335"/>
        <end position="353"/>
    </location>
</feature>
<feature type="compositionally biased region" description="Basic and acidic residues" evidence="1">
    <location>
        <begin position="152"/>
        <end position="165"/>
    </location>
</feature>
<gene>
    <name evidence="2" type="ORF">HRJ53_24415</name>
</gene>
<reference evidence="2" key="1">
    <citation type="submission" date="2020-06" db="EMBL/GenBank/DDBJ databases">
        <title>Legume-microbial interactions unlock mineral nutrients during tropical forest succession.</title>
        <authorList>
            <person name="Epihov D.Z."/>
        </authorList>
    </citation>
    <scope>NUCLEOTIDE SEQUENCE [LARGE SCALE GENOMIC DNA]</scope>
    <source>
        <strain evidence="2">Pan2503</strain>
    </source>
</reference>
<dbReference type="Proteomes" id="UP000567293">
    <property type="component" value="Unassembled WGS sequence"/>
</dbReference>
<evidence type="ECO:0000313" key="3">
    <source>
        <dbReference type="Proteomes" id="UP000567293"/>
    </source>
</evidence>
<dbReference type="InterPro" id="IPR011042">
    <property type="entry name" value="6-blade_b-propeller_TolB-like"/>
</dbReference>
<sequence length="513" mass="56135">MRRTILVTILTVATAVSARPQSKPSVPPSDYGQWESLVTFREYGGFSPDGKWLAYGINRSNHNNELRVTNIADGTTKVIAFGSQPDFSSDSRWVAYSIGISESQEEKLKKDKKPIPKKIGLLNLTTGELTTVDGIESFAFSPEGGWLAMRRTPPEKKDSDKKDSTDVSDADETPAGATVLLRQLSTGRDTSFGSVSEYAWQDLPKSGTLLAMTINAEDKTGNGVQIFDVHTGSVRVLDTSASVYSGLSWRKKSGDLAVLRSKSNDHHDGPTQVALAWTNLGQPSESAHRYDPAADAKFPAGQRTVSFHKPEWALEGGVVFLGLAKWEDIIGEPAKPAASAEGAKSADASNASDAARKDGEAAKSKDKDEDEPPSVAVWNWRDVEVMPKQKLSAKNDRQKNMLAAWHLDRDSLIPLGKDLDERVTPLKHQFLAVSADWSPYAMDRSIGRPAADIALVDISTGARTKIQDHLNDDYYLEESPGGRYLLYFHDDHYWTVDTATRAVVNVTKNAPTT</sequence>
<accession>A0A7V8SZM0</accession>
<feature type="region of interest" description="Disordered" evidence="1">
    <location>
        <begin position="335"/>
        <end position="376"/>
    </location>
</feature>
<evidence type="ECO:0000313" key="2">
    <source>
        <dbReference type="EMBL" id="MBA0088141.1"/>
    </source>
</evidence>
<organism evidence="2 3">
    <name type="scientific">Candidatus Acidiferrum panamense</name>
    <dbReference type="NCBI Taxonomy" id="2741543"/>
    <lineage>
        <taxon>Bacteria</taxon>
        <taxon>Pseudomonadati</taxon>
        <taxon>Acidobacteriota</taxon>
        <taxon>Terriglobia</taxon>
        <taxon>Candidatus Acidiferrales</taxon>
        <taxon>Candidatus Acidiferrum</taxon>
    </lineage>
</organism>
<evidence type="ECO:0008006" key="4">
    <source>
        <dbReference type="Google" id="ProtNLM"/>
    </source>
</evidence>
<keyword evidence="3" id="KW-1185">Reference proteome</keyword>
<feature type="compositionally biased region" description="Basic and acidic residues" evidence="1">
    <location>
        <begin position="354"/>
        <end position="367"/>
    </location>
</feature>
<proteinExistence type="predicted"/>
<comment type="caution">
    <text evidence="2">The sequence shown here is derived from an EMBL/GenBank/DDBJ whole genome shotgun (WGS) entry which is preliminary data.</text>
</comment>
<name>A0A7V8SZM0_9BACT</name>
<protein>
    <recommendedName>
        <fullName evidence="4">S9 family peptidase</fullName>
    </recommendedName>
</protein>
<feature type="non-terminal residue" evidence="2">
    <location>
        <position position="513"/>
    </location>
</feature>
<dbReference type="AlphaFoldDB" id="A0A7V8SZM0"/>
<dbReference type="EMBL" id="JACDQQ010002360">
    <property type="protein sequence ID" value="MBA0088141.1"/>
    <property type="molecule type" value="Genomic_DNA"/>
</dbReference>
<dbReference type="SUPFAM" id="SSF69304">
    <property type="entry name" value="Tricorn protease N-terminal domain"/>
    <property type="match status" value="1"/>
</dbReference>
<evidence type="ECO:0000256" key="1">
    <source>
        <dbReference type="SAM" id="MobiDB-lite"/>
    </source>
</evidence>
<dbReference type="Gene3D" id="2.120.10.30">
    <property type="entry name" value="TolB, C-terminal domain"/>
    <property type="match status" value="1"/>
</dbReference>
<feature type="region of interest" description="Disordered" evidence="1">
    <location>
        <begin position="146"/>
        <end position="176"/>
    </location>
</feature>